<proteinExistence type="predicted"/>
<dbReference type="EMBL" id="CATQJL010000305">
    <property type="protein sequence ID" value="CAJ0601791.1"/>
    <property type="molecule type" value="Genomic_DNA"/>
</dbReference>
<dbReference type="InterPro" id="IPR012877">
    <property type="entry name" value="Dhs-27"/>
</dbReference>
<sequence length="318" mass="35573">MDSKAITKWLREISAESDSLKPFGDELIEMTEELFVRELTSTLSGELSGYEGGVSPWRYMGIKSDVDDNQKWIEVEENYLPVCALWCAVEDLARLFITTLSGKDRREKWERLLEEFHSYLMQYLMYIGELPFTIVQFVLTVVCDDVVVDEKATVIGSELGADVVIYLQQKSKSVGGWSDLEYKTSLASRAMIYLQCTYDKLKDDEFSGDPTDECKKHHLGDAALLYGLWRGAVTLPKEVVENVETYWSNGGEGGGESVLNAAIEDAKKKGGDGVGCAYYYDSFGIAYDTEPEYKEDGEIERKEGGDPVGDVACVFGSK</sequence>
<accession>A0AA36M818</accession>
<gene>
    <name evidence="1" type="ORF">CYNAS_LOCUS13774</name>
</gene>
<dbReference type="AlphaFoldDB" id="A0AA36M818"/>
<evidence type="ECO:0000313" key="2">
    <source>
        <dbReference type="Proteomes" id="UP001176961"/>
    </source>
</evidence>
<name>A0AA36M818_CYLNA</name>
<evidence type="ECO:0000313" key="1">
    <source>
        <dbReference type="EMBL" id="CAJ0601791.1"/>
    </source>
</evidence>
<reference evidence="1" key="1">
    <citation type="submission" date="2023-07" db="EMBL/GenBank/DDBJ databases">
        <authorList>
            <consortium name="CYATHOMIX"/>
        </authorList>
    </citation>
    <scope>NUCLEOTIDE SEQUENCE</scope>
    <source>
        <strain evidence="1">N/A</strain>
    </source>
</reference>
<comment type="caution">
    <text evidence="1">The sequence shown here is derived from an EMBL/GenBank/DDBJ whole genome shotgun (WGS) entry which is preliminary data.</text>
</comment>
<organism evidence="1 2">
    <name type="scientific">Cylicocyclus nassatus</name>
    <name type="common">Nematode worm</name>
    <dbReference type="NCBI Taxonomy" id="53992"/>
    <lineage>
        <taxon>Eukaryota</taxon>
        <taxon>Metazoa</taxon>
        <taxon>Ecdysozoa</taxon>
        <taxon>Nematoda</taxon>
        <taxon>Chromadorea</taxon>
        <taxon>Rhabditida</taxon>
        <taxon>Rhabditina</taxon>
        <taxon>Rhabditomorpha</taxon>
        <taxon>Strongyloidea</taxon>
        <taxon>Strongylidae</taxon>
        <taxon>Cylicocyclus</taxon>
    </lineage>
</organism>
<dbReference type="Pfam" id="PF07914">
    <property type="entry name" value="DUF1679"/>
    <property type="match status" value="1"/>
</dbReference>
<protein>
    <submittedName>
        <fullName evidence="1">Uncharacterized protein</fullName>
    </submittedName>
</protein>
<keyword evidence="2" id="KW-1185">Reference proteome</keyword>
<dbReference type="Proteomes" id="UP001176961">
    <property type="component" value="Unassembled WGS sequence"/>
</dbReference>